<dbReference type="GO" id="GO:0003725">
    <property type="term" value="F:double-stranded RNA binding"/>
    <property type="evidence" value="ECO:0007669"/>
    <property type="project" value="TreeGrafter"/>
</dbReference>
<dbReference type="Gene3D" id="1.10.1520.10">
    <property type="entry name" value="Ribonuclease III domain"/>
    <property type="match status" value="2"/>
</dbReference>
<organism evidence="4 5">
    <name type="scientific">Diversispora epigaea</name>
    <dbReference type="NCBI Taxonomy" id="1348612"/>
    <lineage>
        <taxon>Eukaryota</taxon>
        <taxon>Fungi</taxon>
        <taxon>Fungi incertae sedis</taxon>
        <taxon>Mucoromycota</taxon>
        <taxon>Glomeromycotina</taxon>
        <taxon>Glomeromycetes</taxon>
        <taxon>Diversisporales</taxon>
        <taxon>Diversisporaceae</taxon>
        <taxon>Diversispora</taxon>
    </lineage>
</organism>
<accession>A0A397JAV7</accession>
<proteinExistence type="predicted"/>
<gene>
    <name evidence="4" type="ORF">Glove_114g163</name>
</gene>
<dbReference type="SMART" id="SM00535">
    <property type="entry name" value="RIBOc"/>
    <property type="match status" value="1"/>
</dbReference>
<dbReference type="EMBL" id="PQFF01000106">
    <property type="protein sequence ID" value="RHZ82113.1"/>
    <property type="molecule type" value="Genomic_DNA"/>
</dbReference>
<keyword evidence="5" id="KW-1185">Reference proteome</keyword>
<feature type="domain" description="RNase III" evidence="3">
    <location>
        <begin position="327"/>
        <end position="451"/>
    </location>
</feature>
<keyword evidence="1" id="KW-0694">RNA-binding</keyword>
<dbReference type="GO" id="GO:0010468">
    <property type="term" value="P:regulation of gene expression"/>
    <property type="evidence" value="ECO:0007669"/>
    <property type="project" value="TreeGrafter"/>
</dbReference>
<dbReference type="GO" id="GO:0006396">
    <property type="term" value="P:RNA processing"/>
    <property type="evidence" value="ECO:0007669"/>
    <property type="project" value="InterPro"/>
</dbReference>
<dbReference type="Pfam" id="PF00636">
    <property type="entry name" value="Ribonuclease_3"/>
    <property type="match status" value="2"/>
</dbReference>
<feature type="compositionally biased region" description="Low complexity" evidence="2">
    <location>
        <begin position="417"/>
        <end position="431"/>
    </location>
</feature>
<dbReference type="OrthoDB" id="642895at2759"/>
<protein>
    <recommendedName>
        <fullName evidence="3">RNase III domain-containing protein</fullName>
    </recommendedName>
</protein>
<dbReference type="Proteomes" id="UP000266861">
    <property type="component" value="Unassembled WGS sequence"/>
</dbReference>
<evidence type="ECO:0000256" key="1">
    <source>
        <dbReference type="ARBA" id="ARBA00022884"/>
    </source>
</evidence>
<feature type="compositionally biased region" description="Low complexity" evidence="2">
    <location>
        <begin position="277"/>
        <end position="291"/>
    </location>
</feature>
<comment type="caution">
    <text evidence="4">The sequence shown here is derived from an EMBL/GenBank/DDBJ whole genome shotgun (WGS) entry which is preliminary data.</text>
</comment>
<feature type="compositionally biased region" description="Basic residues" evidence="2">
    <location>
        <begin position="256"/>
        <end position="276"/>
    </location>
</feature>
<sequence length="469" mass="55534">MCANSTSSLHSAREIDKGIICLFTNKRLRKLVMLKCKIFIWEIENSHERKIQLCADDLDEKCLEKLNLEFERFSEFLRAIIQKVIEELNLLTKYTNYFHKKYLIYKNYKECVRTCLGITEDKGKENMHRFLQRQFLNNKNNKNLEYISRKLSTKNSKNIIDYKQYKLPKLQNKTNQIILNKKSTNRQQWSRLAFLGDRIFNFEVARILYSKYPEANSHGLTQLSQLFITRKAMSEIAQRINLKNEIIVNEPDNKNKNKKVNKNRKKKGNRKKKSNKKNSNNNKSNNKNINKNGCWGENLEAYLAAMFLEGKQNEIKEFVEWVNPLLQQWSRLAFLGDRIFNFEVARILYSKYPEANSHGLTQLSQLFITRKAMSEIAQRINLKNEIIVNEPDNKNKNKKVNKNRKKKGNRKKKSNKKNSNNNKSNNKNINKNGCWGENLEAYLAAMFLEGKQNEIKEFVEWVVYYPKKN</sequence>
<dbReference type="AlphaFoldDB" id="A0A397JAV7"/>
<evidence type="ECO:0000256" key="2">
    <source>
        <dbReference type="SAM" id="MobiDB-lite"/>
    </source>
</evidence>
<reference evidence="4 5" key="1">
    <citation type="submission" date="2018-08" db="EMBL/GenBank/DDBJ databases">
        <title>Genome and evolution of the arbuscular mycorrhizal fungus Diversispora epigaea (formerly Glomus versiforme) and its bacterial endosymbionts.</title>
        <authorList>
            <person name="Sun X."/>
            <person name="Fei Z."/>
            <person name="Harrison M."/>
        </authorList>
    </citation>
    <scope>NUCLEOTIDE SEQUENCE [LARGE SCALE GENOMIC DNA]</scope>
    <source>
        <strain evidence="4 5">IT104</strain>
    </source>
</reference>
<evidence type="ECO:0000313" key="5">
    <source>
        <dbReference type="Proteomes" id="UP000266861"/>
    </source>
</evidence>
<dbReference type="InterPro" id="IPR000999">
    <property type="entry name" value="RNase_III_dom"/>
</dbReference>
<dbReference type="PROSITE" id="PS50142">
    <property type="entry name" value="RNASE_3_2"/>
    <property type="match status" value="2"/>
</dbReference>
<feature type="region of interest" description="Disordered" evidence="2">
    <location>
        <begin position="391"/>
        <end position="431"/>
    </location>
</feature>
<evidence type="ECO:0000313" key="4">
    <source>
        <dbReference type="EMBL" id="RHZ82113.1"/>
    </source>
</evidence>
<dbReference type="PANTHER" id="PTHR11207:SF0">
    <property type="entry name" value="RIBONUCLEASE 3"/>
    <property type="match status" value="1"/>
</dbReference>
<feature type="domain" description="RNase III" evidence="3">
    <location>
        <begin position="144"/>
        <end position="311"/>
    </location>
</feature>
<dbReference type="InterPro" id="IPR036389">
    <property type="entry name" value="RNase_III_sf"/>
</dbReference>
<dbReference type="CDD" id="cd00593">
    <property type="entry name" value="RIBOc"/>
    <property type="match status" value="2"/>
</dbReference>
<feature type="region of interest" description="Disordered" evidence="2">
    <location>
        <begin position="251"/>
        <end position="291"/>
    </location>
</feature>
<dbReference type="GO" id="GO:0004525">
    <property type="term" value="F:ribonuclease III activity"/>
    <property type="evidence" value="ECO:0007669"/>
    <property type="project" value="InterPro"/>
</dbReference>
<dbReference type="SUPFAM" id="SSF69065">
    <property type="entry name" value="RNase III domain-like"/>
    <property type="match status" value="2"/>
</dbReference>
<evidence type="ECO:0000259" key="3">
    <source>
        <dbReference type="PROSITE" id="PS50142"/>
    </source>
</evidence>
<name>A0A397JAV7_9GLOM</name>
<dbReference type="PANTHER" id="PTHR11207">
    <property type="entry name" value="RIBONUCLEASE III"/>
    <property type="match status" value="1"/>
</dbReference>
<feature type="compositionally biased region" description="Basic residues" evidence="2">
    <location>
        <begin position="396"/>
        <end position="416"/>
    </location>
</feature>